<evidence type="ECO:0000256" key="4">
    <source>
        <dbReference type="ARBA" id="ARBA00022827"/>
    </source>
</evidence>
<evidence type="ECO:0000313" key="8">
    <source>
        <dbReference type="Proteomes" id="UP001336020"/>
    </source>
</evidence>
<dbReference type="InterPro" id="IPR051169">
    <property type="entry name" value="NADH-Q_oxidoreductase"/>
</dbReference>
<comment type="cofactor">
    <cofactor evidence="1">
        <name>FAD</name>
        <dbReference type="ChEBI" id="CHEBI:57692"/>
    </cofactor>
</comment>
<dbReference type="PANTHER" id="PTHR42913">
    <property type="entry name" value="APOPTOSIS-INDUCING FACTOR 1"/>
    <property type="match status" value="1"/>
</dbReference>
<evidence type="ECO:0000259" key="6">
    <source>
        <dbReference type="Pfam" id="PF07992"/>
    </source>
</evidence>
<dbReference type="InterPro" id="IPR036188">
    <property type="entry name" value="FAD/NAD-bd_sf"/>
</dbReference>
<dbReference type="RefSeq" id="WP_330134933.1">
    <property type="nucleotide sequence ID" value="NZ_JAUTXY010000009.1"/>
</dbReference>
<reference evidence="7 8" key="1">
    <citation type="submission" date="2023-07" db="EMBL/GenBank/DDBJ databases">
        <authorList>
            <person name="Girao M."/>
            <person name="Carvalho M.F."/>
        </authorList>
    </citation>
    <scope>NUCLEOTIDE SEQUENCE [LARGE SCALE GENOMIC DNA]</scope>
    <source>
        <strain evidence="7 8">YIM65754</strain>
    </source>
</reference>
<dbReference type="PRINTS" id="PR00469">
    <property type="entry name" value="PNDRDTASEII"/>
</dbReference>
<dbReference type="Gene3D" id="3.50.50.100">
    <property type="match status" value="1"/>
</dbReference>
<dbReference type="InterPro" id="IPR023753">
    <property type="entry name" value="FAD/NAD-binding_dom"/>
</dbReference>
<proteinExistence type="inferred from homology"/>
<name>A0ABU7LDU8_9NOCA</name>
<feature type="domain" description="FAD/NAD(P)-binding" evidence="6">
    <location>
        <begin position="6"/>
        <end position="280"/>
    </location>
</feature>
<organism evidence="7 8">
    <name type="scientific">Rhodococcus artemisiae</name>
    <dbReference type="NCBI Taxonomy" id="714159"/>
    <lineage>
        <taxon>Bacteria</taxon>
        <taxon>Bacillati</taxon>
        <taxon>Actinomycetota</taxon>
        <taxon>Actinomycetes</taxon>
        <taxon>Mycobacteriales</taxon>
        <taxon>Nocardiaceae</taxon>
        <taxon>Rhodococcus</taxon>
    </lineage>
</organism>
<keyword evidence="5" id="KW-0560">Oxidoreductase</keyword>
<accession>A0ABU7LDU8</accession>
<evidence type="ECO:0000256" key="5">
    <source>
        <dbReference type="ARBA" id="ARBA00023002"/>
    </source>
</evidence>
<comment type="similarity">
    <text evidence="2">Belongs to the NADH dehydrogenase family.</text>
</comment>
<keyword evidence="3" id="KW-0285">Flavoprotein</keyword>
<evidence type="ECO:0000256" key="3">
    <source>
        <dbReference type="ARBA" id="ARBA00022630"/>
    </source>
</evidence>
<sequence>MNNTRFHVVVVGAGYAGVMAANRLLSEHPDVAATVVNPRSVFVERTRLHQHAAATGSATHDLTDLLHPRAELRVGTVERIDDGAVLLGDGSVLTCDAVVYAVGSGPARVDVPGGERTYSVSDLEAASALHTAIEALPDGATVTVVGCGFTGIETVTELASAHRRHRYTLVGDPGPDLPDRTRRYLRRTLTGFGIDILAGVAVTEITDGLVRFDDDTESPSDLTVWAGGFSVPDLARRSGLDVDDSGRLRVDATLRSTNRNNVIGVGDAVTIADRPYVRMSCQAAIPLGVHGAGTVWDVLQGHDPESLSLGFVAQCISLGRSRAALQFTTSADTPRATAVRGRPGALAKEGILRGTIWFMQRQARGHAPYIPAGPTPDTVVAR</sequence>
<dbReference type="Pfam" id="PF07992">
    <property type="entry name" value="Pyr_redox_2"/>
    <property type="match status" value="1"/>
</dbReference>
<dbReference type="PRINTS" id="PR00368">
    <property type="entry name" value="FADPNR"/>
</dbReference>
<dbReference type="PANTHER" id="PTHR42913:SF3">
    <property type="entry name" value="64 KDA MITOCHONDRIAL NADH DEHYDROGENASE (EUROFUNG)"/>
    <property type="match status" value="1"/>
</dbReference>
<evidence type="ECO:0000313" key="7">
    <source>
        <dbReference type="EMBL" id="MEE2059719.1"/>
    </source>
</evidence>
<protein>
    <submittedName>
        <fullName evidence="7">FAD-dependent oxidoreductase</fullName>
    </submittedName>
</protein>
<evidence type="ECO:0000256" key="1">
    <source>
        <dbReference type="ARBA" id="ARBA00001974"/>
    </source>
</evidence>
<dbReference type="EMBL" id="JAUTXY010000009">
    <property type="protein sequence ID" value="MEE2059719.1"/>
    <property type="molecule type" value="Genomic_DNA"/>
</dbReference>
<comment type="caution">
    <text evidence="7">The sequence shown here is derived from an EMBL/GenBank/DDBJ whole genome shotgun (WGS) entry which is preliminary data.</text>
</comment>
<evidence type="ECO:0000256" key="2">
    <source>
        <dbReference type="ARBA" id="ARBA00005272"/>
    </source>
</evidence>
<keyword evidence="8" id="KW-1185">Reference proteome</keyword>
<dbReference type="SUPFAM" id="SSF51905">
    <property type="entry name" value="FAD/NAD(P)-binding domain"/>
    <property type="match status" value="1"/>
</dbReference>
<dbReference type="Proteomes" id="UP001336020">
    <property type="component" value="Unassembled WGS sequence"/>
</dbReference>
<keyword evidence="4" id="KW-0274">FAD</keyword>
<gene>
    <name evidence="7" type="ORF">Q7514_19555</name>
</gene>